<dbReference type="OrthoDB" id="437511at2759"/>
<sequence length="204" mass="23728">MIDWKLFETEFYYLGRVYRDNHQAVELIYNELKNKTYLYNPNILVVRRGSSFYIRYSRLDGKLVSLPSINIIIETQSKGNIARVSLSQENISESGFEFSVRKTSKNQYDIELNVDINASVGLYTLHLADDHQPVGHALTIYIVFNAFHALDCVYIDSVSLIKAYLFNTQLKVYCGSEDYHFGKPYNLDQVIIFCIHFHVFKTLL</sequence>
<dbReference type="InterPro" id="IPR013783">
    <property type="entry name" value="Ig-like_fold"/>
</dbReference>
<keyword evidence="3" id="KW-0808">Transferase</keyword>
<accession>A0A6G3ME90</accession>
<evidence type="ECO:0000259" key="2">
    <source>
        <dbReference type="Pfam" id="PF00868"/>
    </source>
</evidence>
<feature type="domain" description="Transglutaminase N-terminal" evidence="2">
    <location>
        <begin position="29"/>
        <end position="127"/>
    </location>
</feature>
<dbReference type="GO" id="GO:0003810">
    <property type="term" value="F:protein-glutamine gamma-glutamyltransferase activity"/>
    <property type="evidence" value="ECO:0007669"/>
    <property type="project" value="TreeGrafter"/>
</dbReference>
<proteinExistence type="inferred from homology"/>
<reference evidence="3" key="1">
    <citation type="submission" date="2018-11" db="EMBL/GenBank/DDBJ databases">
        <title>Henneguya salminicola genome and transcriptome.</title>
        <authorList>
            <person name="Yahalomi D."/>
            <person name="Atkinson S.D."/>
            <person name="Neuhof M."/>
            <person name="Chang E.S."/>
            <person name="Philippe H."/>
            <person name="Cartwright P."/>
            <person name="Bartholomew J.L."/>
            <person name="Huchon D."/>
        </authorList>
    </citation>
    <scope>NUCLEOTIDE SEQUENCE</scope>
    <source>
        <strain evidence="3">Hz1</strain>
        <tissue evidence="3">Whole</tissue>
    </source>
</reference>
<evidence type="ECO:0000313" key="3">
    <source>
        <dbReference type="EMBL" id="NDJ92320.1"/>
    </source>
</evidence>
<organism evidence="3">
    <name type="scientific">Henneguya salminicola</name>
    <name type="common">Myxosporean</name>
    <dbReference type="NCBI Taxonomy" id="69463"/>
    <lineage>
        <taxon>Eukaryota</taxon>
        <taxon>Metazoa</taxon>
        <taxon>Cnidaria</taxon>
        <taxon>Myxozoa</taxon>
        <taxon>Myxosporea</taxon>
        <taxon>Bivalvulida</taxon>
        <taxon>Platysporina</taxon>
        <taxon>Myxobolidae</taxon>
        <taxon>Henneguya</taxon>
    </lineage>
</organism>
<name>A0A6G3ME90_HENSL</name>
<evidence type="ECO:0000256" key="1">
    <source>
        <dbReference type="ARBA" id="ARBA00005968"/>
    </source>
</evidence>
<dbReference type="Pfam" id="PF00868">
    <property type="entry name" value="Transglut_N"/>
    <property type="match status" value="1"/>
</dbReference>
<dbReference type="SUPFAM" id="SSF81296">
    <property type="entry name" value="E set domains"/>
    <property type="match status" value="1"/>
</dbReference>
<dbReference type="InterPro" id="IPR050779">
    <property type="entry name" value="Transglutaminase"/>
</dbReference>
<protein>
    <submittedName>
        <fullName evidence="3">Protein-glutamine gamma-glutamyltransferase 2 (Trinotate prediction)</fullName>
    </submittedName>
</protein>
<dbReference type="InterPro" id="IPR014756">
    <property type="entry name" value="Ig_E-set"/>
</dbReference>
<dbReference type="AlphaFoldDB" id="A0A6G3ME90"/>
<comment type="similarity">
    <text evidence="1">Belongs to the transglutaminase superfamily. Transglutaminase family.</text>
</comment>
<dbReference type="PANTHER" id="PTHR11590">
    <property type="entry name" value="PROTEIN-GLUTAMINE GAMMA-GLUTAMYLTRANSFERASE"/>
    <property type="match status" value="1"/>
</dbReference>
<dbReference type="EMBL" id="GHBP01000471">
    <property type="protein sequence ID" value="NDJ92320.1"/>
    <property type="molecule type" value="Transcribed_RNA"/>
</dbReference>
<dbReference type="GO" id="GO:0005739">
    <property type="term" value="C:mitochondrion"/>
    <property type="evidence" value="ECO:0007669"/>
    <property type="project" value="TreeGrafter"/>
</dbReference>
<dbReference type="InterPro" id="IPR001102">
    <property type="entry name" value="Transglutaminase_N"/>
</dbReference>
<dbReference type="Gene3D" id="2.60.40.10">
    <property type="entry name" value="Immunoglobulins"/>
    <property type="match status" value="1"/>
</dbReference>
<dbReference type="PANTHER" id="PTHR11590:SF6">
    <property type="entry name" value="PROTEIN-GLUTAMINE GAMMA-GLUTAMYLTRANSFERASE 2"/>
    <property type="match status" value="1"/>
</dbReference>